<dbReference type="GeneID" id="19465697"/>
<sequence length="377" mass="42519">MSTRPEKCSPEDFKSLLHRLHGLGIQGDNVVRCVSLTFESRIDNVSIYLQDLVSEIERLNTKYKEAKTRNFKLEKSLAEWQAKSKRYKVEWLTSKKKKAAALATKIDKQKETPKYVSVLVNGDADDYLFNKIFLCQRLEGGLEAADAFLGRIRKYLKNLRTSIGDADNIEVVVKVYTSLEDDLALHINDVQCKHVILAPSHDSEHTETEELRGTGDASSGTVDGEAGGRQRGLRAPCSKSRQLSSSPKEADPKETDPKEAPKEADPKEANSKEADKNKSKRKEVANCAKLGPVLFNSNGQRVDRPLKVGRRARNLFTGGNYCYSHYLVADCVKHCVRKHDYPRPLSEEAFDTMWYLARFEKCSRAGNCKSDRCIYGH</sequence>
<feature type="coiled-coil region" evidence="1">
    <location>
        <begin position="49"/>
        <end position="83"/>
    </location>
</feature>
<accession>S3DNF9</accession>
<dbReference type="STRING" id="1116229.S3DNF9"/>
<dbReference type="AlphaFoldDB" id="S3DNF9"/>
<dbReference type="RefSeq" id="XP_008078783.1">
    <property type="nucleotide sequence ID" value="XM_008080592.1"/>
</dbReference>
<proteinExistence type="predicted"/>
<evidence type="ECO:0000256" key="2">
    <source>
        <dbReference type="SAM" id="MobiDB-lite"/>
    </source>
</evidence>
<dbReference type="EMBL" id="KE145357">
    <property type="protein sequence ID" value="EPE33631.1"/>
    <property type="molecule type" value="Genomic_DNA"/>
</dbReference>
<dbReference type="OrthoDB" id="2270193at2759"/>
<dbReference type="KEGG" id="glz:GLAREA_06644"/>
<dbReference type="Proteomes" id="UP000016922">
    <property type="component" value="Unassembled WGS sequence"/>
</dbReference>
<keyword evidence="1" id="KW-0175">Coiled coil</keyword>
<gene>
    <name evidence="4" type="ORF">GLAREA_06644</name>
</gene>
<keyword evidence="5" id="KW-1185">Reference proteome</keyword>
<feature type="domain" description="DUF7923" evidence="3">
    <location>
        <begin position="112"/>
        <end position="180"/>
    </location>
</feature>
<organism evidence="4 5">
    <name type="scientific">Glarea lozoyensis (strain ATCC 20868 / MF5171)</name>
    <dbReference type="NCBI Taxonomy" id="1116229"/>
    <lineage>
        <taxon>Eukaryota</taxon>
        <taxon>Fungi</taxon>
        <taxon>Dikarya</taxon>
        <taxon>Ascomycota</taxon>
        <taxon>Pezizomycotina</taxon>
        <taxon>Leotiomycetes</taxon>
        <taxon>Helotiales</taxon>
        <taxon>Helotiaceae</taxon>
        <taxon>Glarea</taxon>
    </lineage>
</organism>
<name>S3DNF9_GLAL2</name>
<feature type="compositionally biased region" description="Basic and acidic residues" evidence="2">
    <location>
        <begin position="248"/>
        <end position="277"/>
    </location>
</feature>
<reference evidence="4 5" key="1">
    <citation type="journal article" date="2013" name="BMC Genomics">
        <title>Genomics-driven discovery of the pneumocandin biosynthetic gene cluster in the fungus Glarea lozoyensis.</title>
        <authorList>
            <person name="Chen L."/>
            <person name="Yue Q."/>
            <person name="Zhang X."/>
            <person name="Xiang M."/>
            <person name="Wang C."/>
            <person name="Li S."/>
            <person name="Che Y."/>
            <person name="Ortiz-Lopez F.J."/>
            <person name="Bills G.F."/>
            <person name="Liu X."/>
            <person name="An Z."/>
        </authorList>
    </citation>
    <scope>NUCLEOTIDE SEQUENCE [LARGE SCALE GENOMIC DNA]</scope>
    <source>
        <strain evidence="5">ATCC 20868 / MF5171</strain>
    </source>
</reference>
<dbReference type="Pfam" id="PF25540">
    <property type="entry name" value="DUF7923"/>
    <property type="match status" value="1"/>
</dbReference>
<evidence type="ECO:0000313" key="5">
    <source>
        <dbReference type="Proteomes" id="UP000016922"/>
    </source>
</evidence>
<dbReference type="InterPro" id="IPR057683">
    <property type="entry name" value="DUF7923"/>
</dbReference>
<dbReference type="PANTHER" id="PTHR37543:SF1">
    <property type="entry name" value="CCCH ZINC FINGER DNA BINDING PROTEIN (AFU_ORTHOLOGUE AFUA_5G12760)"/>
    <property type="match status" value="1"/>
</dbReference>
<dbReference type="HOGENOM" id="CLU_733724_0_0_1"/>
<feature type="region of interest" description="Disordered" evidence="2">
    <location>
        <begin position="201"/>
        <end position="283"/>
    </location>
</feature>
<feature type="compositionally biased region" description="Basic and acidic residues" evidence="2">
    <location>
        <begin position="201"/>
        <end position="213"/>
    </location>
</feature>
<dbReference type="PANTHER" id="PTHR37543">
    <property type="entry name" value="CCCH ZINC FINGER DNA BINDING PROTEIN (AFU_ORTHOLOGUE AFUA_5G12760)"/>
    <property type="match status" value="1"/>
</dbReference>
<evidence type="ECO:0000259" key="3">
    <source>
        <dbReference type="Pfam" id="PF25540"/>
    </source>
</evidence>
<evidence type="ECO:0000256" key="1">
    <source>
        <dbReference type="SAM" id="Coils"/>
    </source>
</evidence>
<evidence type="ECO:0000313" key="4">
    <source>
        <dbReference type="EMBL" id="EPE33631.1"/>
    </source>
</evidence>
<protein>
    <recommendedName>
        <fullName evidence="3">DUF7923 domain-containing protein</fullName>
    </recommendedName>
</protein>